<dbReference type="InterPro" id="IPR000524">
    <property type="entry name" value="Tscrpt_reg_HTH_GntR"/>
</dbReference>
<dbReference type="PANTHER" id="PTHR46577:SF1">
    <property type="entry name" value="HTH-TYPE TRANSCRIPTIONAL REGULATORY PROTEIN GABR"/>
    <property type="match status" value="1"/>
</dbReference>
<comment type="caution">
    <text evidence="8">The sequence shown here is derived from an EMBL/GenBank/DDBJ whole genome shotgun (WGS) entry which is preliminary data.</text>
</comment>
<feature type="domain" description="HTH gntR-type" evidence="7">
    <location>
        <begin position="22"/>
        <end position="90"/>
    </location>
</feature>
<reference evidence="9" key="1">
    <citation type="journal article" date="2019" name="Int. J. Syst. Evol. Microbiol.">
        <title>The Global Catalogue of Microorganisms (GCM) 10K type strain sequencing project: providing services to taxonomists for standard genome sequencing and annotation.</title>
        <authorList>
            <consortium name="The Broad Institute Genomics Platform"/>
            <consortium name="The Broad Institute Genome Sequencing Center for Infectious Disease"/>
            <person name="Wu L."/>
            <person name="Ma J."/>
        </authorList>
    </citation>
    <scope>NUCLEOTIDE SEQUENCE [LARGE SCALE GENOMIC DNA]</scope>
    <source>
        <strain evidence="9">JCM 16929</strain>
    </source>
</reference>
<dbReference type="Pfam" id="PF00155">
    <property type="entry name" value="Aminotran_1_2"/>
    <property type="match status" value="1"/>
</dbReference>
<keyword evidence="9" id="KW-1185">Reference proteome</keyword>
<keyword evidence="3" id="KW-0805">Transcription regulation</keyword>
<evidence type="ECO:0000256" key="2">
    <source>
        <dbReference type="ARBA" id="ARBA00022898"/>
    </source>
</evidence>
<evidence type="ECO:0000259" key="7">
    <source>
        <dbReference type="PROSITE" id="PS50949"/>
    </source>
</evidence>
<dbReference type="InterPro" id="IPR051446">
    <property type="entry name" value="HTH_trans_reg/aminotransferase"/>
</dbReference>
<accession>A0ABP7AMW0</accession>
<evidence type="ECO:0000256" key="6">
    <source>
        <dbReference type="SAM" id="SignalP"/>
    </source>
</evidence>
<evidence type="ECO:0000313" key="9">
    <source>
        <dbReference type="Proteomes" id="UP001501490"/>
    </source>
</evidence>
<dbReference type="Gene3D" id="1.10.10.10">
    <property type="entry name" value="Winged helix-like DNA-binding domain superfamily/Winged helix DNA-binding domain"/>
    <property type="match status" value="1"/>
</dbReference>
<keyword evidence="5" id="KW-0804">Transcription</keyword>
<evidence type="ECO:0000256" key="4">
    <source>
        <dbReference type="ARBA" id="ARBA00023125"/>
    </source>
</evidence>
<dbReference type="Pfam" id="PF00392">
    <property type="entry name" value="GntR"/>
    <property type="match status" value="1"/>
</dbReference>
<dbReference type="EMBL" id="BAABAB010000039">
    <property type="protein sequence ID" value="GAA3635993.1"/>
    <property type="molecule type" value="Genomic_DNA"/>
</dbReference>
<dbReference type="Proteomes" id="UP001501490">
    <property type="component" value="Unassembled WGS sequence"/>
</dbReference>
<dbReference type="SMART" id="SM00345">
    <property type="entry name" value="HTH_GNTR"/>
    <property type="match status" value="1"/>
</dbReference>
<dbReference type="PROSITE" id="PS50949">
    <property type="entry name" value="HTH_GNTR"/>
    <property type="match status" value="1"/>
</dbReference>
<dbReference type="PRINTS" id="PR00035">
    <property type="entry name" value="HTHGNTR"/>
</dbReference>
<feature type="chain" id="PRO_5045514231" evidence="6">
    <location>
        <begin position="27"/>
        <end position="484"/>
    </location>
</feature>
<dbReference type="InterPro" id="IPR004839">
    <property type="entry name" value="Aminotransferase_I/II_large"/>
</dbReference>
<dbReference type="RefSeq" id="WP_344808490.1">
    <property type="nucleotide sequence ID" value="NZ_BAABAB010000039.1"/>
</dbReference>
<keyword evidence="8" id="KW-0808">Transferase</keyword>
<keyword evidence="2" id="KW-0663">Pyridoxal phosphate</keyword>
<dbReference type="SUPFAM" id="SSF46785">
    <property type="entry name" value="Winged helix' DNA-binding domain"/>
    <property type="match status" value="1"/>
</dbReference>
<dbReference type="PANTHER" id="PTHR46577">
    <property type="entry name" value="HTH-TYPE TRANSCRIPTIONAL REGULATORY PROTEIN GABR"/>
    <property type="match status" value="1"/>
</dbReference>
<evidence type="ECO:0000313" key="8">
    <source>
        <dbReference type="EMBL" id="GAA3635993.1"/>
    </source>
</evidence>
<dbReference type="Gene3D" id="3.40.640.10">
    <property type="entry name" value="Type I PLP-dependent aspartate aminotransferase-like (Major domain)"/>
    <property type="match status" value="1"/>
</dbReference>
<dbReference type="CDD" id="cd07377">
    <property type="entry name" value="WHTH_GntR"/>
    <property type="match status" value="1"/>
</dbReference>
<keyword evidence="4" id="KW-0238">DNA-binding</keyword>
<name>A0ABP7AMW0_9ACTN</name>
<dbReference type="InterPro" id="IPR036390">
    <property type="entry name" value="WH_DNA-bd_sf"/>
</dbReference>
<dbReference type="GO" id="GO:0008483">
    <property type="term" value="F:transaminase activity"/>
    <property type="evidence" value="ECO:0007669"/>
    <property type="project" value="UniProtKB-KW"/>
</dbReference>
<sequence length="484" mass="51950">MVVRSVGAAQLSALLPAAALASPAYASLADRLRLLVVDGRLVPDQRLPSERELALRLSLSRTTVAAAYARLREAGYLCARRGAGNFVALPHRRPATGFLPGAFRTGEDQIGWNCASGSATPGLATAYVRAAERLPELLAGTGYLPDGLDALRERLAGWYVRRGLDTDPAQIVVTTGALSALSVVVATTCTRGDRILMESPTYTNAIEAARRAGVRPVGYPLSAHGSSEEGWQPSELARTLDQTGATAAYLIPDHQNPTGLSMPETLRRELAASLQHREITAIVDETLVELRLDGPAYTPVAALLPDAISLGSASKAFWGGLRVGWIRAPHALVPRLVETRASLDLGTAPFEQLVLAELLRDPEPALAAQRDRLRRQRDHLADLIADAFPDWQFTRPAGGLSLWARLPAPLSSRLAEAAEALGVIITPGHRFFVEGGGERYLRLPFTHPVDVLDDAVGRLSEAWSIARSGRQTGRRPSRAIDLSA</sequence>
<keyword evidence="8" id="KW-0032">Aminotransferase</keyword>
<dbReference type="SUPFAM" id="SSF53383">
    <property type="entry name" value="PLP-dependent transferases"/>
    <property type="match status" value="1"/>
</dbReference>
<dbReference type="InterPro" id="IPR015421">
    <property type="entry name" value="PyrdxlP-dep_Trfase_major"/>
</dbReference>
<feature type="signal peptide" evidence="6">
    <location>
        <begin position="1"/>
        <end position="26"/>
    </location>
</feature>
<organism evidence="8 9">
    <name type="scientific">Microlunatus ginsengisoli</name>
    <dbReference type="NCBI Taxonomy" id="363863"/>
    <lineage>
        <taxon>Bacteria</taxon>
        <taxon>Bacillati</taxon>
        <taxon>Actinomycetota</taxon>
        <taxon>Actinomycetes</taxon>
        <taxon>Propionibacteriales</taxon>
        <taxon>Propionibacteriaceae</taxon>
        <taxon>Microlunatus</taxon>
    </lineage>
</organism>
<protein>
    <submittedName>
        <fullName evidence="8">PLP-dependent aminotransferase family protein</fullName>
    </submittedName>
</protein>
<evidence type="ECO:0000256" key="1">
    <source>
        <dbReference type="ARBA" id="ARBA00005384"/>
    </source>
</evidence>
<proteinExistence type="inferred from homology"/>
<dbReference type="InterPro" id="IPR036388">
    <property type="entry name" value="WH-like_DNA-bd_sf"/>
</dbReference>
<dbReference type="CDD" id="cd00609">
    <property type="entry name" value="AAT_like"/>
    <property type="match status" value="1"/>
</dbReference>
<comment type="similarity">
    <text evidence="1">In the C-terminal section; belongs to the class-I pyridoxal-phosphate-dependent aminotransferase family.</text>
</comment>
<keyword evidence="6" id="KW-0732">Signal</keyword>
<dbReference type="InterPro" id="IPR015424">
    <property type="entry name" value="PyrdxlP-dep_Trfase"/>
</dbReference>
<evidence type="ECO:0000256" key="5">
    <source>
        <dbReference type="ARBA" id="ARBA00023163"/>
    </source>
</evidence>
<gene>
    <name evidence="8" type="ORF">GCM10022236_43270</name>
</gene>
<evidence type="ECO:0000256" key="3">
    <source>
        <dbReference type="ARBA" id="ARBA00023015"/>
    </source>
</evidence>